<accession>A0AAJ2VD48</accession>
<dbReference type="Proteomes" id="UP001287445">
    <property type="component" value="Unassembled WGS sequence"/>
</dbReference>
<dbReference type="RefSeq" id="WP_319076722.1">
    <property type="nucleotide sequence ID" value="NZ_JAWWMZ010000016.1"/>
</dbReference>
<gene>
    <name evidence="1" type="ORF">SGN30_27890</name>
</gene>
<evidence type="ECO:0000313" key="2">
    <source>
        <dbReference type="Proteomes" id="UP001287445"/>
    </source>
</evidence>
<sequence>MYADPKRIRRNRVPVYLDGYVFERLSRLVEMKGGETSAVSRDALERGLEMLERELHAQECAQGVGNKRDVGSAYMNA</sequence>
<comment type="caution">
    <text evidence="1">The sequence shown here is derived from an EMBL/GenBank/DDBJ whole genome shotgun (WGS) entry which is preliminary data.</text>
</comment>
<reference evidence="1" key="1">
    <citation type="submission" date="2023-11" db="EMBL/GenBank/DDBJ databases">
        <title>Identification and selenium tolerance of Delftia acidovorans R3-25.</title>
        <authorList>
            <person name="Zhang S."/>
            <person name="Liu Y."/>
            <person name="Guo Y."/>
        </authorList>
    </citation>
    <scope>NUCLEOTIDE SEQUENCE</scope>
    <source>
        <strain evidence="1">R3-25</strain>
    </source>
</reference>
<organism evidence="1 2">
    <name type="scientific">Delftia acidovorans</name>
    <name type="common">Pseudomonas acidovorans</name>
    <name type="synonym">Comamonas acidovorans</name>
    <dbReference type="NCBI Taxonomy" id="80866"/>
    <lineage>
        <taxon>Bacteria</taxon>
        <taxon>Pseudomonadati</taxon>
        <taxon>Pseudomonadota</taxon>
        <taxon>Betaproteobacteria</taxon>
        <taxon>Burkholderiales</taxon>
        <taxon>Comamonadaceae</taxon>
        <taxon>Delftia</taxon>
    </lineage>
</organism>
<proteinExistence type="predicted"/>
<dbReference type="AlphaFoldDB" id="A0AAJ2VD48"/>
<dbReference type="EMBL" id="JAWWMZ010000016">
    <property type="protein sequence ID" value="MDX4957257.1"/>
    <property type="molecule type" value="Genomic_DNA"/>
</dbReference>
<name>A0AAJ2VD48_DELAC</name>
<evidence type="ECO:0000313" key="1">
    <source>
        <dbReference type="EMBL" id="MDX4957257.1"/>
    </source>
</evidence>
<protein>
    <submittedName>
        <fullName evidence="1">Uncharacterized protein</fullName>
    </submittedName>
</protein>